<proteinExistence type="predicted"/>
<dbReference type="AlphaFoldDB" id="A0A0B2UT87"/>
<organism evidence="1 2">
    <name type="scientific">Toxocara canis</name>
    <name type="common">Canine roundworm</name>
    <dbReference type="NCBI Taxonomy" id="6265"/>
    <lineage>
        <taxon>Eukaryota</taxon>
        <taxon>Metazoa</taxon>
        <taxon>Ecdysozoa</taxon>
        <taxon>Nematoda</taxon>
        <taxon>Chromadorea</taxon>
        <taxon>Rhabditida</taxon>
        <taxon>Spirurina</taxon>
        <taxon>Ascaridomorpha</taxon>
        <taxon>Ascaridoidea</taxon>
        <taxon>Toxocaridae</taxon>
        <taxon>Toxocara</taxon>
    </lineage>
</organism>
<keyword evidence="2" id="KW-1185">Reference proteome</keyword>
<accession>A0A0B2UT87</accession>
<comment type="caution">
    <text evidence="1">The sequence shown here is derived from an EMBL/GenBank/DDBJ whole genome shotgun (WGS) entry which is preliminary data.</text>
</comment>
<evidence type="ECO:0000313" key="2">
    <source>
        <dbReference type="Proteomes" id="UP000031036"/>
    </source>
</evidence>
<protein>
    <submittedName>
        <fullName evidence="1">Uncharacterized protein</fullName>
    </submittedName>
</protein>
<dbReference type="EMBL" id="JPKZ01003266">
    <property type="protein sequence ID" value="KHN72312.1"/>
    <property type="molecule type" value="Genomic_DNA"/>
</dbReference>
<evidence type="ECO:0000313" key="1">
    <source>
        <dbReference type="EMBL" id="KHN72312.1"/>
    </source>
</evidence>
<dbReference type="Proteomes" id="UP000031036">
    <property type="component" value="Unassembled WGS sequence"/>
</dbReference>
<sequence length="140" mass="16149">MLASGGGVWHGGYVFSKGRIVAFDFITDLRKRIDAGDEAIYEITVHRVKCSIATRHLRGIKRDTSQRQQLRTAQKLRTLRPVVDEGRFFHRRFLFWKELDRKTLQERKQKKSALGFKKSAKVCGSRLNKGEAYRGAVRPS</sequence>
<reference evidence="1 2" key="1">
    <citation type="submission" date="2014-11" db="EMBL/GenBank/DDBJ databases">
        <title>Genetic blueprint of the zoonotic pathogen Toxocara canis.</title>
        <authorList>
            <person name="Zhu X.-Q."/>
            <person name="Korhonen P.K."/>
            <person name="Cai H."/>
            <person name="Young N.D."/>
            <person name="Nejsum P."/>
            <person name="von Samson-Himmelstjerna G."/>
            <person name="Boag P.R."/>
            <person name="Tan P."/>
            <person name="Li Q."/>
            <person name="Min J."/>
            <person name="Yang Y."/>
            <person name="Wang X."/>
            <person name="Fang X."/>
            <person name="Hall R.S."/>
            <person name="Hofmann A."/>
            <person name="Sternberg P.W."/>
            <person name="Jex A.R."/>
            <person name="Gasser R.B."/>
        </authorList>
    </citation>
    <scope>NUCLEOTIDE SEQUENCE [LARGE SCALE GENOMIC DNA]</scope>
    <source>
        <strain evidence="1">PN_DK_2014</strain>
    </source>
</reference>
<name>A0A0B2UT87_TOXCA</name>
<gene>
    <name evidence="1" type="ORF">Tcan_12136</name>
</gene>